<evidence type="ECO:0000256" key="2">
    <source>
        <dbReference type="ARBA" id="ARBA00012438"/>
    </source>
</evidence>
<dbReference type="EC" id="2.7.13.3" evidence="2"/>
<dbReference type="PRINTS" id="PR00344">
    <property type="entry name" value="BCTRLSENSOR"/>
</dbReference>
<evidence type="ECO:0000256" key="5">
    <source>
        <dbReference type="ARBA" id="ARBA00022777"/>
    </source>
</evidence>
<dbReference type="EMBL" id="JBHSDU010000003">
    <property type="protein sequence ID" value="MFC4308764.1"/>
    <property type="molecule type" value="Genomic_DNA"/>
</dbReference>
<dbReference type="Gene3D" id="1.10.287.130">
    <property type="match status" value="1"/>
</dbReference>
<dbReference type="PROSITE" id="PS50109">
    <property type="entry name" value="HIS_KIN"/>
    <property type="match status" value="1"/>
</dbReference>
<dbReference type="RefSeq" id="WP_380595847.1">
    <property type="nucleotide sequence ID" value="NZ_JBHSDU010000003.1"/>
</dbReference>
<keyword evidence="5" id="KW-0418">Kinase</keyword>
<feature type="transmembrane region" description="Helical" evidence="7">
    <location>
        <begin position="140"/>
        <end position="160"/>
    </location>
</feature>
<gene>
    <name evidence="11" type="ORF">ACFPN2_06690</name>
</gene>
<dbReference type="SMART" id="SM00387">
    <property type="entry name" value="HATPase_c"/>
    <property type="match status" value="1"/>
</dbReference>
<keyword evidence="12" id="KW-1185">Reference proteome</keyword>
<evidence type="ECO:0000259" key="9">
    <source>
        <dbReference type="PROSITE" id="PS50110"/>
    </source>
</evidence>
<dbReference type="Pfam" id="PF00512">
    <property type="entry name" value="HisKA"/>
    <property type="match status" value="1"/>
</dbReference>
<dbReference type="SUPFAM" id="SSF47384">
    <property type="entry name" value="Homodimeric domain of signal transducing histidine kinase"/>
    <property type="match status" value="1"/>
</dbReference>
<dbReference type="Gene3D" id="3.30.450.20">
    <property type="entry name" value="PAS domain"/>
    <property type="match status" value="2"/>
</dbReference>
<keyword evidence="3 6" id="KW-0597">Phosphoprotein</keyword>
<evidence type="ECO:0000259" key="10">
    <source>
        <dbReference type="PROSITE" id="PS50112"/>
    </source>
</evidence>
<keyword evidence="4" id="KW-0808">Transferase</keyword>
<dbReference type="SMART" id="SM00091">
    <property type="entry name" value="PAS"/>
    <property type="match status" value="2"/>
</dbReference>
<keyword evidence="7" id="KW-1133">Transmembrane helix</keyword>
<comment type="caution">
    <text evidence="11">The sequence shown here is derived from an EMBL/GenBank/DDBJ whole genome shotgun (WGS) entry which is preliminary data.</text>
</comment>
<evidence type="ECO:0000256" key="1">
    <source>
        <dbReference type="ARBA" id="ARBA00000085"/>
    </source>
</evidence>
<feature type="transmembrane region" description="Helical" evidence="7">
    <location>
        <begin position="215"/>
        <end position="239"/>
    </location>
</feature>
<proteinExistence type="predicted"/>
<dbReference type="InterPro" id="IPR003594">
    <property type="entry name" value="HATPase_dom"/>
</dbReference>
<evidence type="ECO:0000256" key="4">
    <source>
        <dbReference type="ARBA" id="ARBA00022679"/>
    </source>
</evidence>
<feature type="transmembrane region" description="Helical" evidence="7">
    <location>
        <begin position="70"/>
        <end position="89"/>
    </location>
</feature>
<dbReference type="SUPFAM" id="SSF55785">
    <property type="entry name" value="PYP-like sensor domain (PAS domain)"/>
    <property type="match status" value="2"/>
</dbReference>
<evidence type="ECO:0000259" key="8">
    <source>
        <dbReference type="PROSITE" id="PS50109"/>
    </source>
</evidence>
<dbReference type="SUPFAM" id="SSF52172">
    <property type="entry name" value="CheY-like"/>
    <property type="match status" value="1"/>
</dbReference>
<feature type="transmembrane region" description="Helical" evidence="7">
    <location>
        <begin position="488"/>
        <end position="506"/>
    </location>
</feature>
<dbReference type="Pfam" id="PF02518">
    <property type="entry name" value="HATPase_c"/>
    <property type="match status" value="1"/>
</dbReference>
<keyword evidence="7" id="KW-0472">Membrane</keyword>
<dbReference type="Gene3D" id="3.40.50.2300">
    <property type="match status" value="1"/>
</dbReference>
<dbReference type="CDD" id="cd16922">
    <property type="entry name" value="HATPase_EvgS-ArcB-TorS-like"/>
    <property type="match status" value="1"/>
</dbReference>
<dbReference type="InterPro" id="IPR035965">
    <property type="entry name" value="PAS-like_dom_sf"/>
</dbReference>
<dbReference type="CDD" id="cd00156">
    <property type="entry name" value="REC"/>
    <property type="match status" value="1"/>
</dbReference>
<dbReference type="Proteomes" id="UP001595904">
    <property type="component" value="Unassembled WGS sequence"/>
</dbReference>
<evidence type="ECO:0000313" key="11">
    <source>
        <dbReference type="EMBL" id="MFC4308764.1"/>
    </source>
</evidence>
<name>A0ABV8SME3_9GAMM</name>
<comment type="catalytic activity">
    <reaction evidence="1">
        <text>ATP + protein L-histidine = ADP + protein N-phospho-L-histidine.</text>
        <dbReference type="EC" id="2.7.13.3"/>
    </reaction>
</comment>
<dbReference type="InterPro" id="IPR005467">
    <property type="entry name" value="His_kinase_dom"/>
</dbReference>
<evidence type="ECO:0000256" key="7">
    <source>
        <dbReference type="SAM" id="Phobius"/>
    </source>
</evidence>
<feature type="domain" description="Histidine kinase" evidence="8">
    <location>
        <begin position="791"/>
        <end position="1010"/>
    </location>
</feature>
<organism evidence="11 12">
    <name type="scientific">Steroidobacter flavus</name>
    <dbReference type="NCBI Taxonomy" id="1842136"/>
    <lineage>
        <taxon>Bacteria</taxon>
        <taxon>Pseudomonadati</taxon>
        <taxon>Pseudomonadota</taxon>
        <taxon>Gammaproteobacteria</taxon>
        <taxon>Steroidobacterales</taxon>
        <taxon>Steroidobacteraceae</taxon>
        <taxon>Steroidobacter</taxon>
    </lineage>
</organism>
<dbReference type="InterPro" id="IPR004358">
    <property type="entry name" value="Sig_transdc_His_kin-like_C"/>
</dbReference>
<evidence type="ECO:0000256" key="3">
    <source>
        <dbReference type="ARBA" id="ARBA00022553"/>
    </source>
</evidence>
<dbReference type="NCBIfam" id="TIGR00229">
    <property type="entry name" value="sensory_box"/>
    <property type="match status" value="2"/>
</dbReference>
<accession>A0ABV8SME3</accession>
<dbReference type="Gene3D" id="3.30.565.10">
    <property type="entry name" value="Histidine kinase-like ATPase, C-terminal domain"/>
    <property type="match status" value="1"/>
</dbReference>
<evidence type="ECO:0000313" key="12">
    <source>
        <dbReference type="Proteomes" id="UP001595904"/>
    </source>
</evidence>
<dbReference type="Pfam" id="PF13426">
    <property type="entry name" value="PAS_9"/>
    <property type="match status" value="2"/>
</dbReference>
<dbReference type="InterPro" id="IPR036890">
    <property type="entry name" value="HATPase_C_sf"/>
</dbReference>
<feature type="transmembrane region" description="Helical" evidence="7">
    <location>
        <begin position="12"/>
        <end position="32"/>
    </location>
</feature>
<dbReference type="SMART" id="SM00388">
    <property type="entry name" value="HisKA"/>
    <property type="match status" value="1"/>
</dbReference>
<dbReference type="SUPFAM" id="SSF55874">
    <property type="entry name" value="ATPase domain of HSP90 chaperone/DNA topoisomerase II/histidine kinase"/>
    <property type="match status" value="1"/>
</dbReference>
<dbReference type="PANTHER" id="PTHR43047">
    <property type="entry name" value="TWO-COMPONENT HISTIDINE PROTEIN KINASE"/>
    <property type="match status" value="1"/>
</dbReference>
<feature type="domain" description="Response regulatory" evidence="9">
    <location>
        <begin position="1043"/>
        <end position="1153"/>
    </location>
</feature>
<feature type="domain" description="PAS" evidence="10">
    <location>
        <begin position="665"/>
        <end position="737"/>
    </location>
</feature>
<dbReference type="InterPro" id="IPR036097">
    <property type="entry name" value="HisK_dim/P_sf"/>
</dbReference>
<feature type="transmembrane region" description="Helical" evidence="7">
    <location>
        <begin position="172"/>
        <end position="194"/>
    </location>
</feature>
<sequence>MSSQRLPLRNSDIVAMLLIALGVVVAGGWILGRPLTITVGLDNIGMTMNAALSFIVAGLALTFGQPRVRLGLAVLLSIPSVLTLCEHMFQLDLGIDDLFGNSWILHAAPHHGRMAPQVAAGFAFAAVALAQLTRPQDSRLHWLGPLATGVVFLIALVSFFGRVLRLDIIYDWHYATRIAPHTAIGLLLLSLGLAQIAYRRSFDKVDDVSNDSRRILAVSTAAMLAITITCAAVCFAVVVRHSHDLQQTTLARELRNQVELISTEIAGQRQESERVVSSQSLAQIIARSSPEVSVPRLRESLRDWAERRLPLSRGLQALDLIDADGHSLLQSGSFGPPPSSVVRLDDQVRIEIGNEAHLLIERPTPPDAAGRSGFIRMQFALPRLNAALLSDRTTTEFDTSICQALSANSMQCLRLASSPLATLPMARDTAGRAGALNLAFSGKSGVTLGAEPSGARFFAAYGPIPGTPLVTALTTPLDTLYSDLRQRLNMLLLLMIGLVGAAAWLLRWQIAPLLAKVIAARSRANDSAMHLTAIMNTAGDGIITVNRVGTLLSANPGFRRLLGSESTELVGENLTKLLPGLQLLIDEHGMYSLAYCAGEPAVEFQRESATGETLYLQVEFAWLDPTTRSTLVATVRDLTLLKRGEMELRETHERLQDSERLYRDQATRLATLFDSVEDAIVVINASGNIESWNHGAEQLFGYAAETILGKDARSLLPEPHASLLSRYIQTRERIKPGRIEMEGRHGSGRIIPIEVSIREMIINDERLYVAVLHDISVRREVDRMKSEFVSTISHELRTPLTSIAGSLSLISGGVAGEIPSKAARLVGIARQNSERLIRLINDILDLEKAEAGKLGFSLHVRSLRAEVASVAEFNRGFAQGLGVAIELEDGDDADVLIDSDRLTQVLTNLISNAAKFSPPGGVVRIRIDREKQFDVRVTVTDNGPGIPPEFCARIFQKFAQADASDSRAKGGTGLGLSIAKTITEKLGGRIGFDTTPGKGTSFYVILPIHGHGRLGMQGKAPPEDMAIEVERGALPPRGEILPQILHVEDDQSLSAIVRETLSRNAVVTSARSVAAARQQLAEKHFDAVILDVTLPDGSGLDLLPLAERAGKRAPVMVSYTADEPSRALRVAVDAALVKSRHSVTQLLVTVLAQIERADPRDAETIRAS</sequence>
<dbReference type="InterPro" id="IPR001789">
    <property type="entry name" value="Sig_transdc_resp-reg_receiver"/>
</dbReference>
<dbReference type="PANTHER" id="PTHR43047:SF72">
    <property type="entry name" value="OSMOSENSING HISTIDINE PROTEIN KINASE SLN1"/>
    <property type="match status" value="1"/>
</dbReference>
<evidence type="ECO:0000256" key="6">
    <source>
        <dbReference type="PROSITE-ProRule" id="PRU00169"/>
    </source>
</evidence>
<dbReference type="InterPro" id="IPR000014">
    <property type="entry name" value="PAS"/>
</dbReference>
<dbReference type="Pfam" id="PF00072">
    <property type="entry name" value="Response_reg"/>
    <property type="match status" value="1"/>
</dbReference>
<protein>
    <recommendedName>
        <fullName evidence="2">histidine kinase</fullName>
        <ecNumber evidence="2">2.7.13.3</ecNumber>
    </recommendedName>
</protein>
<dbReference type="PROSITE" id="PS50110">
    <property type="entry name" value="RESPONSE_REGULATORY"/>
    <property type="match status" value="1"/>
</dbReference>
<dbReference type="InterPro" id="IPR011006">
    <property type="entry name" value="CheY-like_superfamily"/>
</dbReference>
<dbReference type="SMART" id="SM00448">
    <property type="entry name" value="REC"/>
    <property type="match status" value="1"/>
</dbReference>
<feature type="domain" description="PAS" evidence="10">
    <location>
        <begin position="527"/>
        <end position="574"/>
    </location>
</feature>
<dbReference type="CDD" id="cd00082">
    <property type="entry name" value="HisKA"/>
    <property type="match status" value="1"/>
</dbReference>
<feature type="modified residue" description="4-aspartylphosphate" evidence="6">
    <location>
        <position position="1091"/>
    </location>
</feature>
<dbReference type="PROSITE" id="PS50112">
    <property type="entry name" value="PAS"/>
    <property type="match status" value="2"/>
</dbReference>
<dbReference type="CDD" id="cd00130">
    <property type="entry name" value="PAS"/>
    <property type="match status" value="2"/>
</dbReference>
<reference evidence="12" key="1">
    <citation type="journal article" date="2019" name="Int. J. Syst. Evol. Microbiol.">
        <title>The Global Catalogue of Microorganisms (GCM) 10K type strain sequencing project: providing services to taxonomists for standard genome sequencing and annotation.</title>
        <authorList>
            <consortium name="The Broad Institute Genomics Platform"/>
            <consortium name="The Broad Institute Genome Sequencing Center for Infectious Disease"/>
            <person name="Wu L."/>
            <person name="Ma J."/>
        </authorList>
    </citation>
    <scope>NUCLEOTIDE SEQUENCE [LARGE SCALE GENOMIC DNA]</scope>
    <source>
        <strain evidence="12">CGMCC 1.10759</strain>
    </source>
</reference>
<feature type="transmembrane region" description="Helical" evidence="7">
    <location>
        <begin position="44"/>
        <end position="63"/>
    </location>
</feature>
<dbReference type="InterPro" id="IPR003661">
    <property type="entry name" value="HisK_dim/P_dom"/>
</dbReference>
<keyword evidence="7" id="KW-0812">Transmembrane</keyword>